<proteinExistence type="predicted"/>
<dbReference type="Pfam" id="PF17906">
    <property type="entry name" value="HTH_48"/>
    <property type="match status" value="1"/>
</dbReference>
<comment type="caution">
    <text evidence="2">The sequence shown here is derived from an EMBL/GenBank/DDBJ whole genome shotgun (WGS) entry which is preliminary data.</text>
</comment>
<dbReference type="AlphaFoldDB" id="A0A4C1XIV2"/>
<organism evidence="2 3">
    <name type="scientific">Eumeta variegata</name>
    <name type="common">Bagworm moth</name>
    <name type="synonym">Eumeta japonica</name>
    <dbReference type="NCBI Taxonomy" id="151549"/>
    <lineage>
        <taxon>Eukaryota</taxon>
        <taxon>Metazoa</taxon>
        <taxon>Ecdysozoa</taxon>
        <taxon>Arthropoda</taxon>
        <taxon>Hexapoda</taxon>
        <taxon>Insecta</taxon>
        <taxon>Pterygota</taxon>
        <taxon>Neoptera</taxon>
        <taxon>Endopterygota</taxon>
        <taxon>Lepidoptera</taxon>
        <taxon>Glossata</taxon>
        <taxon>Ditrysia</taxon>
        <taxon>Tineoidea</taxon>
        <taxon>Psychidae</taxon>
        <taxon>Oiketicinae</taxon>
        <taxon>Eumeta</taxon>
    </lineage>
</organism>
<protein>
    <submittedName>
        <fullName evidence="2">Mariner Mos1 transposase</fullName>
    </submittedName>
</protein>
<sequence length="139" mass="16408">MSLHGNDICLLEVEDYNLYEEETSEHAFARPWRAFAPVGRQLLGGHFKPNRRSRRRHTIYVVVHYFIQKKSAAEAHRILAETYGDNALSDMTCRDWFQDFELEDKECSGILAHQKNLKMKELLDQDRCQTLTEFGKHYM</sequence>
<dbReference type="InterPro" id="IPR041426">
    <property type="entry name" value="Mos1_HTH"/>
</dbReference>
<evidence type="ECO:0000313" key="3">
    <source>
        <dbReference type="Proteomes" id="UP000299102"/>
    </source>
</evidence>
<accession>A0A4C1XIV2</accession>
<gene>
    <name evidence="2" type="ORF">EVAR_46094_1</name>
</gene>
<keyword evidence="3" id="KW-1185">Reference proteome</keyword>
<dbReference type="OrthoDB" id="7468859at2759"/>
<evidence type="ECO:0000313" key="2">
    <source>
        <dbReference type="EMBL" id="GBP62125.1"/>
    </source>
</evidence>
<dbReference type="EMBL" id="BGZK01000832">
    <property type="protein sequence ID" value="GBP62125.1"/>
    <property type="molecule type" value="Genomic_DNA"/>
</dbReference>
<dbReference type="Gene3D" id="1.10.10.1450">
    <property type="match status" value="1"/>
</dbReference>
<dbReference type="Proteomes" id="UP000299102">
    <property type="component" value="Unassembled WGS sequence"/>
</dbReference>
<evidence type="ECO:0000259" key="1">
    <source>
        <dbReference type="Pfam" id="PF17906"/>
    </source>
</evidence>
<feature type="domain" description="Mos1 transposase HTH" evidence="1">
    <location>
        <begin position="60"/>
        <end position="102"/>
    </location>
</feature>
<name>A0A4C1XIV2_EUMVA</name>
<reference evidence="2 3" key="1">
    <citation type="journal article" date="2019" name="Commun. Biol.">
        <title>The bagworm genome reveals a unique fibroin gene that provides high tensile strength.</title>
        <authorList>
            <person name="Kono N."/>
            <person name="Nakamura H."/>
            <person name="Ohtoshi R."/>
            <person name="Tomita M."/>
            <person name="Numata K."/>
            <person name="Arakawa K."/>
        </authorList>
    </citation>
    <scope>NUCLEOTIDE SEQUENCE [LARGE SCALE GENOMIC DNA]</scope>
</reference>